<dbReference type="OrthoDB" id="5372349at2"/>
<organism evidence="4 5">
    <name type="scientific">Helicobacter didelphidarum</name>
    <dbReference type="NCBI Taxonomy" id="2040648"/>
    <lineage>
        <taxon>Bacteria</taxon>
        <taxon>Pseudomonadati</taxon>
        <taxon>Campylobacterota</taxon>
        <taxon>Epsilonproteobacteria</taxon>
        <taxon>Campylobacterales</taxon>
        <taxon>Helicobacteraceae</taxon>
        <taxon>Helicobacter</taxon>
    </lineage>
</organism>
<dbReference type="SUPFAM" id="SSF53448">
    <property type="entry name" value="Nucleotide-diphospho-sugar transferases"/>
    <property type="match status" value="1"/>
</dbReference>
<dbReference type="InterPro" id="IPR001173">
    <property type="entry name" value="Glyco_trans_2-like"/>
</dbReference>
<evidence type="ECO:0000313" key="4">
    <source>
        <dbReference type="EMBL" id="RDU66108.1"/>
    </source>
</evidence>
<dbReference type="Gene3D" id="3.90.550.10">
    <property type="entry name" value="Spore Coat Polysaccharide Biosynthesis Protein SpsA, Chain A"/>
    <property type="match status" value="1"/>
</dbReference>
<keyword evidence="2" id="KW-0808">Transferase</keyword>
<comment type="caution">
    <text evidence="4">The sequence shown here is derived from an EMBL/GenBank/DDBJ whole genome shotgun (WGS) entry which is preliminary data.</text>
</comment>
<evidence type="ECO:0000259" key="3">
    <source>
        <dbReference type="Pfam" id="PF00535"/>
    </source>
</evidence>
<dbReference type="Proteomes" id="UP000256379">
    <property type="component" value="Unassembled WGS sequence"/>
</dbReference>
<dbReference type="GO" id="GO:0016758">
    <property type="term" value="F:hexosyltransferase activity"/>
    <property type="evidence" value="ECO:0007669"/>
    <property type="project" value="UniProtKB-ARBA"/>
</dbReference>
<dbReference type="PANTHER" id="PTHR22916">
    <property type="entry name" value="GLYCOSYLTRANSFERASE"/>
    <property type="match status" value="1"/>
</dbReference>
<dbReference type="EMBL" id="NXLQ01000007">
    <property type="protein sequence ID" value="RDU66108.1"/>
    <property type="molecule type" value="Genomic_DNA"/>
</dbReference>
<dbReference type="CDD" id="cd00761">
    <property type="entry name" value="Glyco_tranf_GTA_type"/>
    <property type="match status" value="1"/>
</dbReference>
<dbReference type="AlphaFoldDB" id="A0A3D8ILL6"/>
<dbReference type="InterPro" id="IPR029044">
    <property type="entry name" value="Nucleotide-diphossugar_trans"/>
</dbReference>
<gene>
    <name evidence="4" type="ORF">CQA53_04730</name>
</gene>
<proteinExistence type="predicted"/>
<evidence type="ECO:0000313" key="5">
    <source>
        <dbReference type="Proteomes" id="UP000256379"/>
    </source>
</evidence>
<accession>A0A3D8ILL6</accession>
<evidence type="ECO:0000256" key="2">
    <source>
        <dbReference type="ARBA" id="ARBA00022679"/>
    </source>
</evidence>
<feature type="domain" description="Glycosyltransferase 2-like" evidence="3">
    <location>
        <begin position="18"/>
        <end position="97"/>
    </location>
</feature>
<sequence length="128" mass="14005">MQKNNHTTITDKSQKIGIVIPIYNVAQYLRDCLDSVINQTYKNLSIILVHDGSTDNESLNIAKEYTQRDSRIILIDKVNGGQSSARNVGIDFFANKYTFAPSDTANIQNVNTDTTTTSIDTMGGGGAT</sequence>
<keyword evidence="1" id="KW-0328">Glycosyltransferase</keyword>
<evidence type="ECO:0000256" key="1">
    <source>
        <dbReference type="ARBA" id="ARBA00022676"/>
    </source>
</evidence>
<dbReference type="Pfam" id="PF00535">
    <property type="entry name" value="Glycos_transf_2"/>
    <property type="match status" value="1"/>
</dbReference>
<dbReference type="PANTHER" id="PTHR22916:SF51">
    <property type="entry name" value="GLYCOSYLTRANSFERASE EPSH-RELATED"/>
    <property type="match status" value="1"/>
</dbReference>
<keyword evidence="5" id="KW-1185">Reference proteome</keyword>
<protein>
    <recommendedName>
        <fullName evidence="3">Glycosyltransferase 2-like domain-containing protein</fullName>
    </recommendedName>
</protein>
<reference evidence="4 5" key="1">
    <citation type="submission" date="2018-04" db="EMBL/GenBank/DDBJ databases">
        <title>Novel Campyloabacter and Helicobacter Species and Strains.</title>
        <authorList>
            <person name="Mannion A.J."/>
            <person name="Shen Z."/>
            <person name="Fox J.G."/>
        </authorList>
    </citation>
    <scope>NUCLEOTIDE SEQUENCE [LARGE SCALE GENOMIC DNA]</scope>
    <source>
        <strain evidence="4 5">MIT 17-337</strain>
    </source>
</reference>
<name>A0A3D8ILL6_9HELI</name>